<feature type="region of interest" description="Disordered" evidence="1">
    <location>
        <begin position="60"/>
        <end position="81"/>
    </location>
</feature>
<gene>
    <name evidence="2" type="ORF">PMES_00720</name>
</gene>
<dbReference type="RefSeq" id="WP_159964140.1">
    <property type="nucleotide sequence ID" value="NZ_APKE01000010.1"/>
</dbReference>
<keyword evidence="3" id="KW-1185">Reference proteome</keyword>
<protein>
    <submittedName>
        <fullName evidence="2">Uncharacterized protein</fullName>
    </submittedName>
</protein>
<feature type="compositionally biased region" description="Polar residues" evidence="1">
    <location>
        <begin position="61"/>
        <end position="70"/>
    </location>
</feature>
<evidence type="ECO:0000313" key="3">
    <source>
        <dbReference type="Proteomes" id="UP000698242"/>
    </source>
</evidence>
<name>A0A921NWF7_9RHOB</name>
<organism evidence="2 3">
    <name type="scientific">Profundibacterium mesophilum KAUST100406-0324</name>
    <dbReference type="NCBI Taxonomy" id="1037889"/>
    <lineage>
        <taxon>Bacteria</taxon>
        <taxon>Pseudomonadati</taxon>
        <taxon>Pseudomonadota</taxon>
        <taxon>Alphaproteobacteria</taxon>
        <taxon>Rhodobacterales</taxon>
        <taxon>Roseobacteraceae</taxon>
        <taxon>Profundibacterium</taxon>
    </lineage>
</organism>
<accession>A0A921NWF7</accession>
<dbReference type="Proteomes" id="UP000698242">
    <property type="component" value="Unassembled WGS sequence"/>
</dbReference>
<evidence type="ECO:0000313" key="2">
    <source>
        <dbReference type="EMBL" id="KAF0676923.1"/>
    </source>
</evidence>
<dbReference type="AlphaFoldDB" id="A0A921NWF7"/>
<reference evidence="2" key="1">
    <citation type="submission" date="2013-03" db="EMBL/GenBank/DDBJ databases">
        <title>Genome Sequence of the Profundibacterium mesophilum strain KAUST100406-0324T from Red Sea, a novel genus in the family Rhodobacteraceae.</title>
        <authorList>
            <person name="Essack M."/>
            <person name="Alam I."/>
            <person name="Lafi F."/>
            <person name="Alawi W."/>
            <person name="Kamanu F."/>
            <person name="Al-Suwailem A."/>
            <person name="Lee O.O."/>
            <person name="Xu Y."/>
            <person name="Bajic V."/>
            <person name="Qian P.-Y."/>
            <person name="Archer J."/>
        </authorList>
    </citation>
    <scope>NUCLEOTIDE SEQUENCE</scope>
    <source>
        <strain evidence="2">KAUST100406-0324</strain>
    </source>
</reference>
<evidence type="ECO:0000256" key="1">
    <source>
        <dbReference type="SAM" id="MobiDB-lite"/>
    </source>
</evidence>
<sequence>MTPTFNDYAELAYAPMQAAMAYSTAFAAALPRALSRTSENWAEATRNAVDDAAQIGRDVAQNGTEATTEILTGDASGARRPDPAVTATAAAISSHLEKQRDDAVKTILGAASGAADKRNA</sequence>
<comment type="caution">
    <text evidence="2">The sequence shown here is derived from an EMBL/GenBank/DDBJ whole genome shotgun (WGS) entry which is preliminary data.</text>
</comment>
<dbReference type="EMBL" id="APKE01000010">
    <property type="protein sequence ID" value="KAF0676923.1"/>
    <property type="molecule type" value="Genomic_DNA"/>
</dbReference>
<proteinExistence type="predicted"/>